<evidence type="ECO:0000259" key="1">
    <source>
        <dbReference type="PROSITE" id="PS50911"/>
    </source>
</evidence>
<reference evidence="2 3" key="1">
    <citation type="submission" date="2019-04" db="EMBL/GenBank/DDBJ databases">
        <authorList>
            <person name="Jiang L."/>
        </authorList>
    </citation>
    <scope>NUCLEOTIDE SEQUENCE [LARGE SCALE GENOMIC DNA]</scope>
    <source>
        <strain evidence="2 3">YIM 131853</strain>
    </source>
</reference>
<sequence length="266" mass="29168">MNSAFDLGLDLQAQIIGVMTAMGESSLRVLDYGDAVGPDSRGLFQQRDSWGTLEQRLNPTESANLFYARLITVSDWQSLSPTIAAHRVQGNADPLHYDNYLESARTVVAALGSTRANCAPVSNPSDDYPWQLETTESDGGQLSPLGYYYRECVDFIAWRINRDAGTTASPWAYTWSTLTPLGGDAIKWKLNWVERGWTVSSTPVPGSIAWWGADAGPAGHVAYVQSVSPAGEVSLEEYNWGNDHVYDQRTIPASEADAFLYPPPRA</sequence>
<dbReference type="Proteomes" id="UP000309133">
    <property type="component" value="Unassembled WGS sequence"/>
</dbReference>
<proteinExistence type="predicted"/>
<dbReference type="PROSITE" id="PS50911">
    <property type="entry name" value="CHAP"/>
    <property type="match status" value="1"/>
</dbReference>
<dbReference type="RefSeq" id="WP_136427624.1">
    <property type="nucleotide sequence ID" value="NZ_SSSM01000005.1"/>
</dbReference>
<dbReference type="Pfam" id="PF05257">
    <property type="entry name" value="CHAP"/>
    <property type="match status" value="1"/>
</dbReference>
<dbReference type="InterPro" id="IPR007921">
    <property type="entry name" value="CHAP_dom"/>
</dbReference>
<dbReference type="OrthoDB" id="5496837at2"/>
<protein>
    <submittedName>
        <fullName evidence="2">CHAP domain-containing protein</fullName>
    </submittedName>
</protein>
<comment type="caution">
    <text evidence="2">The sequence shown here is derived from an EMBL/GenBank/DDBJ whole genome shotgun (WGS) entry which is preliminary data.</text>
</comment>
<dbReference type="Gene3D" id="3.90.1720.10">
    <property type="entry name" value="endopeptidase domain like (from Nostoc punctiforme)"/>
    <property type="match status" value="1"/>
</dbReference>
<organism evidence="2 3">
    <name type="scientific">Naasia lichenicola</name>
    <dbReference type="NCBI Taxonomy" id="2565933"/>
    <lineage>
        <taxon>Bacteria</taxon>
        <taxon>Bacillati</taxon>
        <taxon>Actinomycetota</taxon>
        <taxon>Actinomycetes</taxon>
        <taxon>Micrococcales</taxon>
        <taxon>Microbacteriaceae</taxon>
        <taxon>Naasia</taxon>
    </lineage>
</organism>
<accession>A0A4S4FGF0</accession>
<feature type="domain" description="Peptidase C51" evidence="1">
    <location>
        <begin position="127"/>
        <end position="263"/>
    </location>
</feature>
<keyword evidence="3" id="KW-1185">Reference proteome</keyword>
<dbReference type="AlphaFoldDB" id="A0A4S4FGF0"/>
<dbReference type="SUPFAM" id="SSF54001">
    <property type="entry name" value="Cysteine proteinases"/>
    <property type="match status" value="1"/>
</dbReference>
<evidence type="ECO:0000313" key="3">
    <source>
        <dbReference type="Proteomes" id="UP000309133"/>
    </source>
</evidence>
<evidence type="ECO:0000313" key="2">
    <source>
        <dbReference type="EMBL" id="THG29293.1"/>
    </source>
</evidence>
<gene>
    <name evidence="2" type="ORF">E6C64_11265</name>
</gene>
<dbReference type="EMBL" id="SSSM01000005">
    <property type="protein sequence ID" value="THG29293.1"/>
    <property type="molecule type" value="Genomic_DNA"/>
</dbReference>
<dbReference type="InterPro" id="IPR038765">
    <property type="entry name" value="Papain-like_cys_pep_sf"/>
</dbReference>
<name>A0A4S4FGF0_9MICO</name>